<dbReference type="EMBL" id="ML179264">
    <property type="protein sequence ID" value="THU92910.1"/>
    <property type="molecule type" value="Genomic_DNA"/>
</dbReference>
<gene>
    <name evidence="3" type="ORF">K435DRAFT_840438</name>
</gene>
<evidence type="ECO:0000259" key="2">
    <source>
        <dbReference type="SMART" id="SM01111"/>
    </source>
</evidence>
<dbReference type="SUPFAM" id="SSF51322">
    <property type="entry name" value="Cyanovirin-N"/>
    <property type="match status" value="2"/>
</dbReference>
<evidence type="ECO:0000313" key="3">
    <source>
        <dbReference type="EMBL" id="THU92910.1"/>
    </source>
</evidence>
<dbReference type="PANTHER" id="PTHR42076:SF1">
    <property type="entry name" value="CYANOVIRIN-N DOMAIN-CONTAINING PROTEIN"/>
    <property type="match status" value="1"/>
</dbReference>
<dbReference type="Proteomes" id="UP000297245">
    <property type="component" value="Unassembled WGS sequence"/>
</dbReference>
<organism evidence="3 4">
    <name type="scientific">Dendrothele bispora (strain CBS 962.96)</name>
    <dbReference type="NCBI Taxonomy" id="1314807"/>
    <lineage>
        <taxon>Eukaryota</taxon>
        <taxon>Fungi</taxon>
        <taxon>Dikarya</taxon>
        <taxon>Basidiomycota</taxon>
        <taxon>Agaricomycotina</taxon>
        <taxon>Agaricomycetes</taxon>
        <taxon>Agaricomycetidae</taxon>
        <taxon>Agaricales</taxon>
        <taxon>Agaricales incertae sedis</taxon>
        <taxon>Dendrothele</taxon>
    </lineage>
</organism>
<dbReference type="AlphaFoldDB" id="A0A4S8LU69"/>
<feature type="domain" description="Cyanovirin-N" evidence="2">
    <location>
        <begin position="149"/>
        <end position="244"/>
    </location>
</feature>
<dbReference type="Gene3D" id="2.30.60.10">
    <property type="entry name" value="Cyanovirin-N"/>
    <property type="match status" value="2"/>
</dbReference>
<protein>
    <recommendedName>
        <fullName evidence="2">Cyanovirin-N domain-containing protein</fullName>
    </recommendedName>
</protein>
<name>A0A4S8LU69_DENBC</name>
<accession>A0A4S8LU69</accession>
<dbReference type="PANTHER" id="PTHR42076">
    <property type="entry name" value="CYANOVIRIN-N HOMOLOG"/>
    <property type="match status" value="1"/>
</dbReference>
<dbReference type="InterPro" id="IPR011058">
    <property type="entry name" value="Cyanovirin-N"/>
</dbReference>
<dbReference type="InterPro" id="IPR036673">
    <property type="entry name" value="Cyanovirin-N_sf"/>
</dbReference>
<sequence length="451" mass="49511">MPFNARTYRNPRLLGDFLLVECQHQDGEFKDSSLNLTTVLGVANGKFRWGGRGFSSHARNISLAGSELSADLEIGDRWEFDTVDLSTHIRNNNGALEIFGVTMDSPGVDPSPEYSRAPNTSQTSSTTTRTSRFSSSSSESRSSYYFKKTVSAATIRLQGSVLHAECRKADGSSASSTIDLDEHIGVVSGKLVWGRKGFRSKCTNIRLEEYTIKVEIRDEETHSSVTADLDLTRYLQAYDGILGVKVAEAPNPELSNLFSEARWMKLKVVTEPDASMVVKNPAFKAAFSSLAELTSKHVVTEMSEDLEKSVAMEIKEAMGDKIKAQVTKVVADALSEQVRSEMEKKVEDTFALAKKAVIEACNQVVDAAINNVTIQCTESIIGPMTDEILAKCDAAVSSTVKEVTDTAISHFQERVEILMEREIASAALRRARTEATFLKLMAEAQSGLEVY</sequence>
<evidence type="ECO:0000256" key="1">
    <source>
        <dbReference type="SAM" id="MobiDB-lite"/>
    </source>
</evidence>
<dbReference type="Pfam" id="PF08881">
    <property type="entry name" value="CVNH"/>
    <property type="match status" value="2"/>
</dbReference>
<proteinExistence type="predicted"/>
<dbReference type="SMART" id="SM01111">
    <property type="entry name" value="CVNH"/>
    <property type="match status" value="2"/>
</dbReference>
<keyword evidence="4" id="KW-1185">Reference proteome</keyword>
<feature type="compositionally biased region" description="Low complexity" evidence="1">
    <location>
        <begin position="120"/>
        <end position="138"/>
    </location>
</feature>
<reference evidence="3 4" key="1">
    <citation type="journal article" date="2019" name="Nat. Ecol. Evol.">
        <title>Megaphylogeny resolves global patterns of mushroom evolution.</title>
        <authorList>
            <person name="Varga T."/>
            <person name="Krizsan K."/>
            <person name="Foldi C."/>
            <person name="Dima B."/>
            <person name="Sanchez-Garcia M."/>
            <person name="Sanchez-Ramirez S."/>
            <person name="Szollosi G.J."/>
            <person name="Szarkandi J.G."/>
            <person name="Papp V."/>
            <person name="Albert L."/>
            <person name="Andreopoulos W."/>
            <person name="Angelini C."/>
            <person name="Antonin V."/>
            <person name="Barry K.W."/>
            <person name="Bougher N.L."/>
            <person name="Buchanan P."/>
            <person name="Buyck B."/>
            <person name="Bense V."/>
            <person name="Catcheside P."/>
            <person name="Chovatia M."/>
            <person name="Cooper J."/>
            <person name="Damon W."/>
            <person name="Desjardin D."/>
            <person name="Finy P."/>
            <person name="Geml J."/>
            <person name="Haridas S."/>
            <person name="Hughes K."/>
            <person name="Justo A."/>
            <person name="Karasinski D."/>
            <person name="Kautmanova I."/>
            <person name="Kiss B."/>
            <person name="Kocsube S."/>
            <person name="Kotiranta H."/>
            <person name="LaButti K.M."/>
            <person name="Lechner B.E."/>
            <person name="Liimatainen K."/>
            <person name="Lipzen A."/>
            <person name="Lukacs Z."/>
            <person name="Mihaltcheva S."/>
            <person name="Morgado L.N."/>
            <person name="Niskanen T."/>
            <person name="Noordeloos M.E."/>
            <person name="Ohm R.A."/>
            <person name="Ortiz-Santana B."/>
            <person name="Ovrebo C."/>
            <person name="Racz N."/>
            <person name="Riley R."/>
            <person name="Savchenko A."/>
            <person name="Shiryaev A."/>
            <person name="Soop K."/>
            <person name="Spirin V."/>
            <person name="Szebenyi C."/>
            <person name="Tomsovsky M."/>
            <person name="Tulloss R.E."/>
            <person name="Uehling J."/>
            <person name="Grigoriev I.V."/>
            <person name="Vagvolgyi C."/>
            <person name="Papp T."/>
            <person name="Martin F.M."/>
            <person name="Miettinen O."/>
            <person name="Hibbett D.S."/>
            <person name="Nagy L.G."/>
        </authorList>
    </citation>
    <scope>NUCLEOTIDE SEQUENCE [LARGE SCALE GENOMIC DNA]</scope>
    <source>
        <strain evidence="3 4">CBS 962.96</strain>
    </source>
</reference>
<feature type="domain" description="Cyanovirin-N" evidence="2">
    <location>
        <begin position="5"/>
        <end position="98"/>
    </location>
</feature>
<feature type="region of interest" description="Disordered" evidence="1">
    <location>
        <begin position="107"/>
        <end position="138"/>
    </location>
</feature>
<evidence type="ECO:0000313" key="4">
    <source>
        <dbReference type="Proteomes" id="UP000297245"/>
    </source>
</evidence>
<dbReference type="OrthoDB" id="3056812at2759"/>